<dbReference type="Proteomes" id="UP000220836">
    <property type="component" value="Unassembled WGS sequence"/>
</dbReference>
<evidence type="ECO:0000313" key="2">
    <source>
        <dbReference type="Proteomes" id="UP000220836"/>
    </source>
</evidence>
<keyword evidence="2" id="KW-1185">Reference proteome</keyword>
<protein>
    <submittedName>
        <fullName evidence="1">Uncharacterized protein</fullName>
    </submittedName>
</protein>
<dbReference type="OrthoDB" id="7873866at2"/>
<evidence type="ECO:0000313" key="1">
    <source>
        <dbReference type="EMBL" id="SMX48387.1"/>
    </source>
</evidence>
<reference evidence="1 2" key="1">
    <citation type="submission" date="2017-05" db="EMBL/GenBank/DDBJ databases">
        <authorList>
            <person name="Song R."/>
            <person name="Chenine A.L."/>
            <person name="Ruprecht R.M."/>
        </authorList>
    </citation>
    <scope>NUCLEOTIDE SEQUENCE [LARGE SCALE GENOMIC DNA]</scope>
    <source>
        <strain evidence="1 2">CECT 8663</strain>
    </source>
</reference>
<name>A0A238L093_9RHOB</name>
<dbReference type="RefSeq" id="WP_097806269.1">
    <property type="nucleotide sequence ID" value="NZ_CBDIHF020000002.1"/>
</dbReference>
<accession>A0A238L093</accession>
<dbReference type="AlphaFoldDB" id="A0A238L093"/>
<proteinExistence type="predicted"/>
<organism evidence="1 2">
    <name type="scientific">Pelagimonas varians</name>
    <dbReference type="NCBI Taxonomy" id="696760"/>
    <lineage>
        <taxon>Bacteria</taxon>
        <taxon>Pseudomonadati</taxon>
        <taxon>Pseudomonadota</taxon>
        <taxon>Alphaproteobacteria</taxon>
        <taxon>Rhodobacterales</taxon>
        <taxon>Roseobacteraceae</taxon>
        <taxon>Pelagimonas</taxon>
    </lineage>
</organism>
<dbReference type="EMBL" id="FXYH01000017">
    <property type="protein sequence ID" value="SMX48387.1"/>
    <property type="molecule type" value="Genomic_DNA"/>
</dbReference>
<sequence length="68" mass="7880">MADYIAELDEMQNIAAVWIKEKSARGPSVFDPKKHIFDANRPSGYFGAPREKIMNWIADTQEQNRLLR</sequence>
<gene>
    <name evidence="1" type="ORF">PEV8663_03834</name>
</gene>